<sequence length="69" mass="7654">MSEFILASYRLNAKAWWSEAQSPALLARAGVGSGAHKVVVFLNALQLKQDVFLINEEGSKYSVIIRTMK</sequence>
<gene>
    <name evidence="1" type="ORF">H920_11757</name>
</gene>
<dbReference type="Proteomes" id="UP000028990">
    <property type="component" value="Unassembled WGS sequence"/>
</dbReference>
<proteinExistence type="predicted"/>
<reference evidence="1 2" key="1">
    <citation type="submission" date="2013-11" db="EMBL/GenBank/DDBJ databases">
        <title>The Damaraland mole rat (Fukomys damarensis) genome and evolution of African mole rats.</title>
        <authorList>
            <person name="Gladyshev V.N."/>
            <person name="Fang X."/>
        </authorList>
    </citation>
    <scope>NUCLEOTIDE SEQUENCE [LARGE SCALE GENOMIC DNA]</scope>
    <source>
        <tissue evidence="1">Liver</tissue>
    </source>
</reference>
<dbReference type="AlphaFoldDB" id="A0A091D712"/>
<organism evidence="1 2">
    <name type="scientific">Fukomys damarensis</name>
    <name type="common">Damaraland mole rat</name>
    <name type="synonym">Cryptomys damarensis</name>
    <dbReference type="NCBI Taxonomy" id="885580"/>
    <lineage>
        <taxon>Eukaryota</taxon>
        <taxon>Metazoa</taxon>
        <taxon>Chordata</taxon>
        <taxon>Craniata</taxon>
        <taxon>Vertebrata</taxon>
        <taxon>Euteleostomi</taxon>
        <taxon>Mammalia</taxon>
        <taxon>Eutheria</taxon>
        <taxon>Euarchontoglires</taxon>
        <taxon>Glires</taxon>
        <taxon>Rodentia</taxon>
        <taxon>Hystricomorpha</taxon>
        <taxon>Bathyergidae</taxon>
        <taxon>Fukomys</taxon>
    </lineage>
</organism>
<evidence type="ECO:0000313" key="2">
    <source>
        <dbReference type="Proteomes" id="UP000028990"/>
    </source>
</evidence>
<evidence type="ECO:0000313" key="1">
    <source>
        <dbReference type="EMBL" id="KFO26862.1"/>
    </source>
</evidence>
<protein>
    <submittedName>
        <fullName evidence="1">Uncharacterized protein</fullName>
    </submittedName>
</protein>
<dbReference type="EMBL" id="KN123079">
    <property type="protein sequence ID" value="KFO26862.1"/>
    <property type="molecule type" value="Genomic_DNA"/>
</dbReference>
<name>A0A091D712_FUKDA</name>
<accession>A0A091D712</accession>
<keyword evidence="2" id="KW-1185">Reference proteome</keyword>